<accession>A0ABQ5Z644</accession>
<dbReference type="Gene3D" id="1.25.40.10">
    <property type="entry name" value="Tetratricopeptide repeat domain"/>
    <property type="match status" value="2"/>
</dbReference>
<name>A0ABQ5Z644_9SPHN</name>
<dbReference type="NCBIfam" id="NF047558">
    <property type="entry name" value="TPR_END_plus"/>
    <property type="match status" value="1"/>
</dbReference>
<dbReference type="Gene3D" id="3.40.50.10070">
    <property type="entry name" value="TolB, N-terminal domain"/>
    <property type="match status" value="1"/>
</dbReference>
<dbReference type="SUPFAM" id="SSF48452">
    <property type="entry name" value="TPR-like"/>
    <property type="match status" value="2"/>
</dbReference>
<dbReference type="InterPro" id="IPR011990">
    <property type="entry name" value="TPR-like_helical_dom_sf"/>
</dbReference>
<gene>
    <name evidence="3" type="ORF">GCM10007925_11890</name>
</gene>
<proteinExistence type="predicted"/>
<reference evidence="4" key="1">
    <citation type="journal article" date="2019" name="Int. J. Syst. Evol. Microbiol.">
        <title>The Global Catalogue of Microorganisms (GCM) 10K type strain sequencing project: providing services to taxonomists for standard genome sequencing and annotation.</title>
        <authorList>
            <consortium name="The Broad Institute Genomics Platform"/>
            <consortium name="The Broad Institute Genome Sequencing Center for Infectious Disease"/>
            <person name="Wu L."/>
            <person name="Ma J."/>
        </authorList>
    </citation>
    <scope>NUCLEOTIDE SEQUENCE [LARGE SCALE GENOMIC DNA]</scope>
    <source>
        <strain evidence="4">NBRC 102146</strain>
    </source>
</reference>
<sequence length="634" mass="68215">MADVFLSYKAEDRRRIQPLIEALQAEGYSVWWDQYIATGDDWRQTIEHELDTARCVIVAWSKRSVGPEGQFVRDEATRAQRRRVYVPVTIDTVQIPLGFGESQAASLRGWKGERADPRFQAVLAAVHRVVGAPPAATPVQATRQGVDRRLVLGGGVAALAAAGIGAWAWFGRRPADGTDSIAVLPFASLSADPAQAYFAEGIAGEIRNTLTKVEGLKVAGSTSSDAVREDDAQTAARKLGVANILTGNVRQTASTIRVTTELIDGETGLTKWSQNYDREPGDVISVQSDIARNVARALSVALSASVRSAIAVGETGNIAAQTLVFQARNLSYELTVPALRQCIALLDQAIALDPDYARAYAIKSFVANNLASQSAPSPAALMQGRAEAEGHARKALALAPKLPIARSALAFAYSLTLQVAESLREHRIAVSLASGDPDVIRNFGFALTANANHAEALRYVDEAKALDPLNWASHYAHVVALANARRFAEAVSYSRRLQARSPELFRFPEVVGRSLLMLGRTEEAAAAYGDNVEGQALIAARAGRRDDALARLAQLERSAGKVRGFFSAASTNLHSVRARIEAQLGEVDGAMESLERAFEVRDSDLLALKVDPFLDPLRGSARFAALVARMNFPA</sequence>
<keyword evidence="4" id="KW-1185">Reference proteome</keyword>
<feature type="domain" description="TIR" evidence="2">
    <location>
        <begin position="4"/>
        <end position="112"/>
    </location>
</feature>
<dbReference type="InterPro" id="IPR000157">
    <property type="entry name" value="TIR_dom"/>
</dbReference>
<organism evidence="3 4">
    <name type="scientific">Sphingomonas astaxanthinifaciens DSM 22298</name>
    <dbReference type="NCBI Taxonomy" id="1123267"/>
    <lineage>
        <taxon>Bacteria</taxon>
        <taxon>Pseudomonadati</taxon>
        <taxon>Pseudomonadota</taxon>
        <taxon>Alphaproteobacteria</taxon>
        <taxon>Sphingomonadales</taxon>
        <taxon>Sphingomonadaceae</taxon>
        <taxon>Sphingomonas</taxon>
    </lineage>
</organism>
<keyword evidence="1" id="KW-0812">Transmembrane</keyword>
<keyword evidence="1" id="KW-0472">Membrane</keyword>
<dbReference type="Pfam" id="PF13676">
    <property type="entry name" value="TIR_2"/>
    <property type="match status" value="1"/>
</dbReference>
<evidence type="ECO:0000256" key="1">
    <source>
        <dbReference type="SAM" id="Phobius"/>
    </source>
</evidence>
<dbReference type="Gene3D" id="3.40.50.10140">
    <property type="entry name" value="Toll/interleukin-1 receptor homology (TIR) domain"/>
    <property type="match status" value="1"/>
</dbReference>
<comment type="caution">
    <text evidence="3">The sequence shown here is derived from an EMBL/GenBank/DDBJ whole genome shotgun (WGS) entry which is preliminary data.</text>
</comment>
<feature type="transmembrane region" description="Helical" evidence="1">
    <location>
        <begin position="150"/>
        <end position="170"/>
    </location>
</feature>
<dbReference type="InterPro" id="IPR035897">
    <property type="entry name" value="Toll_tir_struct_dom_sf"/>
</dbReference>
<dbReference type="Proteomes" id="UP001156703">
    <property type="component" value="Unassembled WGS sequence"/>
</dbReference>
<dbReference type="SUPFAM" id="SSF52200">
    <property type="entry name" value="Toll/Interleukin receptor TIR domain"/>
    <property type="match status" value="1"/>
</dbReference>
<evidence type="ECO:0000313" key="4">
    <source>
        <dbReference type="Proteomes" id="UP001156703"/>
    </source>
</evidence>
<evidence type="ECO:0000259" key="2">
    <source>
        <dbReference type="Pfam" id="PF13676"/>
    </source>
</evidence>
<keyword evidence="1" id="KW-1133">Transmembrane helix</keyword>
<dbReference type="EMBL" id="BSOO01000009">
    <property type="protein sequence ID" value="GLR47477.1"/>
    <property type="molecule type" value="Genomic_DNA"/>
</dbReference>
<evidence type="ECO:0000313" key="3">
    <source>
        <dbReference type="EMBL" id="GLR47477.1"/>
    </source>
</evidence>
<dbReference type="RefSeq" id="WP_029941197.1">
    <property type="nucleotide sequence ID" value="NZ_BSOO01000009.1"/>
</dbReference>
<protein>
    <recommendedName>
        <fullName evidence="2">TIR domain-containing protein</fullName>
    </recommendedName>
</protein>